<dbReference type="Gene3D" id="2.30.30.140">
    <property type="match status" value="17"/>
</dbReference>
<protein>
    <submittedName>
        <fullName evidence="3">Tudor domain-containing protein 1</fullName>
    </submittedName>
</protein>
<dbReference type="PANTHER" id="PTHR22948">
    <property type="entry name" value="TUDOR DOMAIN CONTAINING PROTEIN"/>
    <property type="match status" value="1"/>
</dbReference>
<feature type="region of interest" description="Disordered" evidence="1">
    <location>
        <begin position="3647"/>
        <end position="3673"/>
    </location>
</feature>
<gene>
    <name evidence="3" type="primary">TDRD1</name>
    <name evidence="3" type="ORF">AWC38_SpisGene7360</name>
</gene>
<feature type="region of interest" description="Disordered" evidence="1">
    <location>
        <begin position="3535"/>
        <end position="3627"/>
    </location>
</feature>
<feature type="compositionally biased region" description="Basic and acidic residues" evidence="1">
    <location>
        <begin position="3507"/>
        <end position="3521"/>
    </location>
</feature>
<evidence type="ECO:0000256" key="1">
    <source>
        <dbReference type="SAM" id="MobiDB-lite"/>
    </source>
</evidence>
<feature type="domain" description="Tudor" evidence="2">
    <location>
        <begin position="501"/>
        <end position="559"/>
    </location>
</feature>
<dbReference type="PANTHER" id="PTHR22948:SF29">
    <property type="entry name" value="FI02030P-RELATED"/>
    <property type="match status" value="1"/>
</dbReference>
<feature type="domain" description="Tudor" evidence="2">
    <location>
        <begin position="61"/>
        <end position="121"/>
    </location>
</feature>
<dbReference type="STRING" id="50429.A0A2B4SFT4"/>
<feature type="compositionally biased region" description="Acidic residues" evidence="1">
    <location>
        <begin position="3616"/>
        <end position="3627"/>
    </location>
</feature>
<dbReference type="EMBL" id="LSMT01000093">
    <property type="protein sequence ID" value="PFX27913.1"/>
    <property type="molecule type" value="Genomic_DNA"/>
</dbReference>
<feature type="domain" description="Tudor" evidence="2">
    <location>
        <begin position="917"/>
        <end position="975"/>
    </location>
</feature>
<dbReference type="Gene3D" id="2.40.50.90">
    <property type="match status" value="15"/>
</dbReference>
<evidence type="ECO:0000313" key="3">
    <source>
        <dbReference type="EMBL" id="PFX27913.1"/>
    </source>
</evidence>
<feature type="domain" description="Tudor" evidence="2">
    <location>
        <begin position="2249"/>
        <end position="2307"/>
    </location>
</feature>
<dbReference type="SMART" id="SM00333">
    <property type="entry name" value="TUDOR"/>
    <property type="match status" value="17"/>
</dbReference>
<sequence length="3696" mass="412208">MAMQVKFPFGRTVSILVTHVEEASGNFFVQINAEAGKLDALMVEIEENVLSGKARPPKVSDIMVGCIYLAQYKEDNRWYRARILRVNPADQQCEVFFLDYGNTDFAPLSCIRIAEEKFCDLPPQCFECELEGVDLRRESFDETVTWLNKTILEQELYCKAVQLKKQNILVTQLFFDERGTKSVFDEMQSGGLSTAAAVPLTNGDSKLPQQPNLRREVKYNSISLPPDSYNDLSVTWVEDPSHFWCQLLGNTDLLEKLMDDLAEVYTYQDPATLPLQSCTVGYPCCAKFYEDDTWYRGIITNVSSIATGQIEVRFVDYGNTQQTELSDVRDLKDDFLKIPCQALNFAIAGVEPASKDGLWADEAKVLFEKLIKFKHVVGLVTSVENSGKHRVKLIDTTSDSDMELNQILIAANFGIKSADLPCATTSAATASQTTVKKMSPPVFAQENVPVGVEEKALVTNIINPSKFYCQLFKNGPKLESLMQEVNRHYAKLGANEELLSSPSPGDPCCAQFSEDGCWYRGLVLGTQPKGVTVQYVDYGNSETLPINKIKKLIPKFSDLPQQGIECSLNRIMPKFVSGELKWRHQDSQKLIDLALEKEGMLTTITQDSKGICRVELLVKNRRENQNISDQLVLSGNAEFADGALPTSENWNNLKSQTIPAPDLKVGQFEDVIVSYIEHPCNFWCQLQKSATELESLMREISEVYGSEGQRIAISKPVCDMLCCAQFSEDNKWYRGKITGIMKGGRVEVHFVDYGNFEKLPLSRVKKLQTEFLKLPTQAVKCALAKISPSHQDLLSDDVMSRFEELTLDKELVMMADKYDEMNGVFLVVLLDTTEGKNLDVGNDLQTIMTPSSNREEAHIAALQVQPGTSERVFVSSVSSSSKFFCQLLKSSEPLDVLMNDMFEHYESLGAQQENMLKPSVGEFCAAKFTLDDGWYRAKVLDVNGSNVSVLYIDYGNSETLSSSRLKLLNSKFYHLAAQAIECSLSGTFRESSDKIFLELVSEKEFTARIVNVRSGVAEVDLISKDTNQSVSSIYVNSSPTSPSSSISQMHWKPGNTVHVVIPYAESTQKFFCHSTAHSTELDDLMTKLEECYSSSVENISSLNVGSLYVAWYDGWYRAKVEKIQGKDVTVNFIDYGDSATILLDNIRTIKPEFSTLPAQAIPCCLKGSSANQEPENFKELVGEQEFKAQVISAKGNSVYEVILVPLDGSAPLGQLLSKEPQSSASLTLSVPNLKLKHGDKVDVFIPFVVSAQEFYCQLSQNESDLSDLMNKLEEHYSLDHENFNSIGVGAFCVARYEDGGWYRAQVSQIQVNSVEVFYIDYGDSATIPHSGIRSLKPQFSLLPAQAVSCCLKGFSVQQGPENFKDLVNEQQFKAQVTSVKSENTYEVELMSEDGTSLFTKTPMSGEIETSEPSARVSDIQLNPGVEVDVFIPFVDSAQKFFCQLSQNSSNLDELMIRLEEHYSSNQGNLTSISVGSFCVARYEDGGWYRARVTKAQGNSVEVFYIDYGDAATIPLTSVQSLKTEFASLPAQAVSCCLKGYSANQEPENFKDLVIEQEFKLQVHGSRDPGIYEVELFSEDGSKLFGASTRGEAEKGSVPLMEIKVGSFVELCPTECVNPHLFYCQIATADRKEILSKLMDKLQETSVDSEQQQNLENPTVGLNCTALFPDDDLWYRGRITKVTDDQSVEVFYVDFGNTVTLPLSKVRTGKEELSQLAAQAIQCSLSSISPVSGTEWSDASVERFSSLVMQKQLVGKVIKKGNQEGMEIELFDTSHQSVDINIGGLLVNEGLAVHSATKSVPAAPSMTGSEEFTKPVVNSGEMYDVAISHLLSPGKFYCQLENMKDQLDGMMTDLNDHHFQLAETEGCLVSPLVGQPCVALYGDLWYRAKVQKISVNDITVHYVDYGNDETLKPSSVKQISSMFMKTPEVAIECSLDLKRNEWPEEAIALFERLSTADEQLIIKILGYDSGQYQVKVFDKKARCLSEEVLHLIPGAVQDTQKEKKKRNFEQLPLHPGDVKNAYVVHTESPSDFFIQLSETYPELEQMMAEIAEVYSGLADDLSPGDLVVGHPVCAQFAEDGGWYRGVIQSIPSEYKVEIQYIDYGNSDVIPLSDIRQLSSRFFSLPIQAIHCCLDLPRVESFKERVEDKELKVKFLATERGKWKVSLDDDNGITGSKDEVPKCSDDVFELREFPQLQITQEMEQNVYISHIVSPDEFYVQFATGLDELTALSEKINGFYSFLHPSQNVIKNPTEGMSCCAKFSQDHCWYRSRVKGVALQGVEVEFVDYGNSEFVNPIYVKDVEKEFMQLPQQATLCALDVTKDEWSAEEINIFMSAALDKTFEAKFITQDGPKWRVSLQSGGTSVVDLFISNSAADLQKTKGVSVTGVQMETFLPMDLSLGQIEEVYVSHVTESGDFYVQLSKTSSDLTHIENKIGEIYDQLGPSTDTMEVCFVDSLCCAKYSEDFQWYRACVTKVVSDSKVEVHFVDYGNTDTLPVSAIKQLRPNLLTFPAQAIRCKLEGSKDVWTESDVEQFRANILERPLHMTFTRKEKDTWCVTIQELDMFSTKAKLALKERYTKEGFDIHKREEAYFLFAESPDCFWLQLERTGNALEELMEQISTLSDQELRRSQLQVGLPCLGKYTENDMWHRAEILQVQDDVNVMVSYVDYGNFETVPLDRLRPINDSHLKLPSQAICCRLAEVQGVDPGKITDYLNQQLFDKVVEVEVQKQHADDSYTVKLFTKGESLSVNEQIVRECLGDTSLLEERIFEHSSPQKLISTEERKNFTRPDLQSGSKVPVSFVSAFLPAEMQLLLTERIDERDQMTREITSVYQALNESELTLENPVVGMLCCVPFSDKWCRGEVISTSADNTATVKLVDCGTNEKIPISALKLLKDEFAKRPVFVVESSLANVQPSSDDGQWSPECSNALESLCRSKTLIAEITQVFGEMVEVILNDESGKQVNQSLVDLGFAKLCDIQDDYLREQPGLKWQKLEVGASLDVYLMSVKDLDSIQLQVVDTEEGLEKMMDQLMAVYSNLGETEEVIGNPRVGQVCCAQYSEDLNWYRAVVTCVSPGGVEVKFVDYGNSDVAVMIKQLREEFFLLPVQCIDCGLNGIVSAFEPTSEDIALKLMELYESKELKAEIVNVSGDSVGVNLYNESGESVTDALVKLGFALSQATQQEIARMVSISEDGRIVYNYPESGECLHNVSLVSVKSPNNFWCELTGFRSELKTLSEKIEDFYQSLGENDLRFLCLQVGDTCCAQFTENNKWCRSQVTEVLSEGQVCVCSVDYAKQETLTINRIKKLEAKFAVLPVQALYCSLHGIEPPHKYYGEDWSNDALGRFQELCEGADLNIKIKEQDGSVTHVELLDSAGVSISSQLLSDGLAVVTRSPLMESPVKGIPSLSAEQMKESDQESSEENAFEDAESGLDGVEKLANVASDNEEVRGEIEDEFHDSSDHVVEDASNQVVKGESVLVQEGAPIEVTVEQLVKDEGKAEEGRCESGIPEVLEGKSKESSSPECKEGLERIDKEVAHDVATEMEGSESDEHSQAVLEVVGEKQTEAPVGEQTNESNNSDANGDFRDPGLDVLEKQEKVEDQVTDKMHEDKVETGKELSEGSAEEVLTEGFSEEDISEITGMAEEEATAATMTVDENRTEEERVSSTSPLYSPPSSPAVYIQPGGEVQFTKEKSPAKENQEN</sequence>
<dbReference type="Proteomes" id="UP000225706">
    <property type="component" value="Unassembled WGS sequence"/>
</dbReference>
<dbReference type="OrthoDB" id="548295at2759"/>
<dbReference type="SUPFAM" id="SSF63748">
    <property type="entry name" value="Tudor/PWWP/MBT"/>
    <property type="match status" value="17"/>
</dbReference>
<evidence type="ECO:0000313" key="4">
    <source>
        <dbReference type="Proteomes" id="UP000225706"/>
    </source>
</evidence>
<feature type="domain" description="Tudor" evidence="2">
    <location>
        <begin position="1656"/>
        <end position="1715"/>
    </location>
</feature>
<feature type="domain" description="Tudor" evidence="2">
    <location>
        <begin position="1098"/>
        <end position="1156"/>
    </location>
</feature>
<name>A0A2B4SFT4_STYPI</name>
<comment type="caution">
    <text evidence="3">The sequence shown here is derived from an EMBL/GenBank/DDBJ whole genome shotgun (WGS) entry which is preliminary data.</text>
</comment>
<feature type="domain" description="Tudor" evidence="2">
    <location>
        <begin position="715"/>
        <end position="774"/>
    </location>
</feature>
<dbReference type="FunFam" id="2.30.30.140:FF:000018">
    <property type="entry name" value="Serine/threonine-protein kinase 31"/>
    <property type="match status" value="11"/>
</dbReference>
<feature type="region of interest" description="Disordered" evidence="1">
    <location>
        <begin position="3491"/>
        <end position="3521"/>
    </location>
</feature>
<reference evidence="4" key="1">
    <citation type="journal article" date="2017" name="bioRxiv">
        <title>Comparative analysis of the genomes of Stylophora pistillata and Acropora digitifera provides evidence for extensive differences between species of corals.</title>
        <authorList>
            <person name="Voolstra C.R."/>
            <person name="Li Y."/>
            <person name="Liew Y.J."/>
            <person name="Baumgarten S."/>
            <person name="Zoccola D."/>
            <person name="Flot J.-F."/>
            <person name="Tambutte S."/>
            <person name="Allemand D."/>
            <person name="Aranda M."/>
        </authorList>
    </citation>
    <scope>NUCLEOTIDE SEQUENCE [LARGE SCALE GENOMIC DNA]</scope>
</reference>
<feature type="domain" description="Tudor" evidence="2">
    <location>
        <begin position="277"/>
        <end position="338"/>
    </location>
</feature>
<feature type="compositionally biased region" description="Basic and acidic residues" evidence="1">
    <location>
        <begin position="3649"/>
        <end position="3658"/>
    </location>
</feature>
<feature type="domain" description="Tudor" evidence="2">
    <location>
        <begin position="2064"/>
        <end position="2123"/>
    </location>
</feature>
<feature type="domain" description="Tudor" evidence="2">
    <location>
        <begin position="1285"/>
        <end position="1342"/>
    </location>
</feature>
<feature type="compositionally biased region" description="Polar residues" evidence="1">
    <location>
        <begin position="3565"/>
        <end position="3575"/>
    </location>
</feature>
<proteinExistence type="predicted"/>
<evidence type="ECO:0000259" key="2">
    <source>
        <dbReference type="PROSITE" id="PS50304"/>
    </source>
</evidence>
<dbReference type="Pfam" id="PF00567">
    <property type="entry name" value="TUDOR"/>
    <property type="match status" value="17"/>
</dbReference>
<feature type="compositionally biased region" description="Acidic residues" evidence="1">
    <location>
        <begin position="3412"/>
        <end position="3424"/>
    </location>
</feature>
<dbReference type="PROSITE" id="PS50304">
    <property type="entry name" value="TUDOR"/>
    <property type="match status" value="16"/>
</dbReference>
<feature type="domain" description="Tudor" evidence="2">
    <location>
        <begin position="1869"/>
        <end position="1925"/>
    </location>
</feature>
<feature type="domain" description="Tudor" evidence="2">
    <location>
        <begin position="2629"/>
        <end position="2688"/>
    </location>
</feature>
<dbReference type="InterPro" id="IPR035437">
    <property type="entry name" value="SNase_OB-fold_sf"/>
</dbReference>
<feature type="compositionally biased region" description="Basic and acidic residues" evidence="1">
    <location>
        <begin position="3577"/>
        <end position="3613"/>
    </location>
</feature>
<feature type="region of interest" description="Disordered" evidence="1">
    <location>
        <begin position="3396"/>
        <end position="3424"/>
    </location>
</feature>
<dbReference type="InterPro" id="IPR050621">
    <property type="entry name" value="Tudor_domain_containing"/>
</dbReference>
<feature type="domain" description="Tudor" evidence="2">
    <location>
        <begin position="2449"/>
        <end position="2508"/>
    </location>
</feature>
<keyword evidence="4" id="KW-1185">Reference proteome</keyword>
<feature type="domain" description="Tudor" evidence="2">
    <location>
        <begin position="3251"/>
        <end position="3310"/>
    </location>
</feature>
<accession>A0A2B4SFT4</accession>
<feature type="domain" description="Tudor" evidence="2">
    <location>
        <begin position="3045"/>
        <end position="3103"/>
    </location>
</feature>
<feature type="domain" description="Tudor" evidence="2">
    <location>
        <begin position="1471"/>
        <end position="1528"/>
    </location>
</feature>
<dbReference type="InterPro" id="IPR002999">
    <property type="entry name" value="Tudor"/>
</dbReference>
<organism evidence="3 4">
    <name type="scientific">Stylophora pistillata</name>
    <name type="common">Smooth cauliflower coral</name>
    <dbReference type="NCBI Taxonomy" id="50429"/>
    <lineage>
        <taxon>Eukaryota</taxon>
        <taxon>Metazoa</taxon>
        <taxon>Cnidaria</taxon>
        <taxon>Anthozoa</taxon>
        <taxon>Hexacorallia</taxon>
        <taxon>Scleractinia</taxon>
        <taxon>Astrocoeniina</taxon>
        <taxon>Pocilloporidae</taxon>
        <taxon>Stylophora</taxon>
    </lineage>
</organism>